<reference evidence="2" key="1">
    <citation type="journal article" date="2019" name="Int. J. Syst. Evol. Microbiol.">
        <title>The Global Catalogue of Microorganisms (GCM) 10K type strain sequencing project: providing services to taxonomists for standard genome sequencing and annotation.</title>
        <authorList>
            <consortium name="The Broad Institute Genomics Platform"/>
            <consortium name="The Broad Institute Genome Sequencing Center for Infectious Disease"/>
            <person name="Wu L."/>
            <person name="Ma J."/>
        </authorList>
    </citation>
    <scope>NUCLEOTIDE SEQUENCE [LARGE SCALE GENOMIC DNA]</scope>
    <source>
        <strain evidence="2">CGMCC 1.15197</strain>
    </source>
</reference>
<protein>
    <recommendedName>
        <fullName evidence="3">Secreted protein</fullName>
    </recommendedName>
</protein>
<keyword evidence="2" id="KW-1185">Reference proteome</keyword>
<evidence type="ECO:0008006" key="3">
    <source>
        <dbReference type="Google" id="ProtNLM"/>
    </source>
</evidence>
<evidence type="ECO:0000313" key="1">
    <source>
        <dbReference type="EMBL" id="GGE95655.1"/>
    </source>
</evidence>
<proteinExistence type="predicted"/>
<accession>A0ABQ1TIG6</accession>
<evidence type="ECO:0000313" key="2">
    <source>
        <dbReference type="Proteomes" id="UP000632273"/>
    </source>
</evidence>
<dbReference type="Proteomes" id="UP000632273">
    <property type="component" value="Unassembled WGS sequence"/>
</dbReference>
<gene>
    <name evidence="1" type="ORF">GCM10011383_03010</name>
</gene>
<organism evidence="1 2">
    <name type="scientific">Hymenobacter cavernae</name>
    <dbReference type="NCBI Taxonomy" id="2044852"/>
    <lineage>
        <taxon>Bacteria</taxon>
        <taxon>Pseudomonadati</taxon>
        <taxon>Bacteroidota</taxon>
        <taxon>Cytophagia</taxon>
        <taxon>Cytophagales</taxon>
        <taxon>Hymenobacteraceae</taxon>
        <taxon>Hymenobacter</taxon>
    </lineage>
</organism>
<sequence>MKVFGGVLVFGRVAATDVAARLAHAQMHPSITYSNALRTNVLGWGQDNCSNSLKVRAERHDVVELLCQNTLAAKARFDEFK</sequence>
<comment type="caution">
    <text evidence="1">The sequence shown here is derived from an EMBL/GenBank/DDBJ whole genome shotgun (WGS) entry which is preliminary data.</text>
</comment>
<name>A0ABQ1TIG6_9BACT</name>
<dbReference type="EMBL" id="BMHT01000001">
    <property type="protein sequence ID" value="GGE95655.1"/>
    <property type="molecule type" value="Genomic_DNA"/>
</dbReference>